<dbReference type="eggNOG" id="ENOG5033RY2">
    <property type="taxonomic scope" value="Bacteria"/>
</dbReference>
<accession>R9GWT9</accession>
<keyword evidence="2" id="KW-1185">Reference proteome</keyword>
<protein>
    <submittedName>
        <fullName evidence="1">Uncharacterized protein</fullName>
    </submittedName>
</protein>
<dbReference type="AlphaFoldDB" id="R9GWT9"/>
<comment type="caution">
    <text evidence="1">The sequence shown here is derived from an EMBL/GenBank/DDBJ whole genome shotgun (WGS) entry which is preliminary data.</text>
</comment>
<reference evidence="1 2" key="1">
    <citation type="journal article" date="2013" name="Genome Announc.">
        <title>Draft Genome Sequence of Arcticibacter svalbardensis Strain MN12-7T, a Member of the Family Sphingobacteriaceae Isolated from an Arctic Soil Sample.</title>
        <authorList>
            <person name="Shivaji S."/>
            <person name="Ara S."/>
            <person name="Prasad S."/>
            <person name="Manasa B.P."/>
            <person name="Begum Z."/>
            <person name="Singh A."/>
            <person name="Kumar Pinnaka A."/>
        </authorList>
    </citation>
    <scope>NUCLEOTIDE SEQUENCE [LARGE SCALE GENOMIC DNA]</scope>
    <source>
        <strain evidence="1 2">MN12-7</strain>
    </source>
</reference>
<evidence type="ECO:0000313" key="1">
    <source>
        <dbReference type="EMBL" id="EOR93429.1"/>
    </source>
</evidence>
<gene>
    <name evidence="1" type="ORF">ADIARSV_3403</name>
</gene>
<sequence>MELQLRQKLQGIITFLRIIKCEIMKKIYLLIVTIILFVSCDKKKHKDEVGISEIKLIQFDVTLSTGEKSIGIIDEVNQHIALKGIKDPSKIVSVIYKYSDGVTLITPIPEAKIGNWGVKEIFRLHAGINYKEYTVEIVDYEEPTYINQATISPLQTFGTTIKYHLLDLNGDPNKVASMATANVAFNEEKMNGVRFPIYCGNYYGGHLQEGIVLDDVYKAPLQSLSNAKSAYSGTEPFMIFAGIKVMTSNAKQIFSD</sequence>
<evidence type="ECO:0000313" key="2">
    <source>
        <dbReference type="Proteomes" id="UP000014174"/>
    </source>
</evidence>
<proteinExistence type="predicted"/>
<dbReference type="EMBL" id="AQPN01000115">
    <property type="protein sequence ID" value="EOR93429.1"/>
    <property type="molecule type" value="Genomic_DNA"/>
</dbReference>
<organism evidence="1 2">
    <name type="scientific">Arcticibacter svalbardensis MN12-7</name>
    <dbReference type="NCBI Taxonomy" id="1150600"/>
    <lineage>
        <taxon>Bacteria</taxon>
        <taxon>Pseudomonadati</taxon>
        <taxon>Bacteroidota</taxon>
        <taxon>Sphingobacteriia</taxon>
        <taxon>Sphingobacteriales</taxon>
        <taxon>Sphingobacteriaceae</taxon>
        <taxon>Arcticibacter</taxon>
    </lineage>
</organism>
<dbReference type="Proteomes" id="UP000014174">
    <property type="component" value="Unassembled WGS sequence"/>
</dbReference>
<name>R9GWT9_9SPHI</name>